<comment type="caution">
    <text evidence="2">The sequence shown here is derived from an EMBL/GenBank/DDBJ whole genome shotgun (WGS) entry which is preliminary data.</text>
</comment>
<evidence type="ECO:0000256" key="1">
    <source>
        <dbReference type="SAM" id="MobiDB-lite"/>
    </source>
</evidence>
<proteinExistence type="predicted"/>
<feature type="compositionally biased region" description="Basic and acidic residues" evidence="1">
    <location>
        <begin position="783"/>
        <end position="795"/>
    </location>
</feature>
<dbReference type="Proteomes" id="UP000321947">
    <property type="component" value="Unassembled WGS sequence"/>
</dbReference>
<name>A0A5D3CFU4_CUCMM</name>
<evidence type="ECO:0000313" key="3">
    <source>
        <dbReference type="Proteomes" id="UP000321947"/>
    </source>
</evidence>
<feature type="compositionally biased region" description="Basic residues" evidence="1">
    <location>
        <begin position="479"/>
        <end position="492"/>
    </location>
</feature>
<dbReference type="PANTHER" id="PTHR35505:SF5">
    <property type="entry name" value="SUBSTRATE CARRIER FAMILY PROTEIN"/>
    <property type="match status" value="1"/>
</dbReference>
<evidence type="ECO:0000313" key="2">
    <source>
        <dbReference type="EMBL" id="TYK10112.1"/>
    </source>
</evidence>
<dbReference type="AlphaFoldDB" id="A0A5D3CFU4"/>
<feature type="compositionally biased region" description="Polar residues" evidence="1">
    <location>
        <begin position="496"/>
        <end position="509"/>
    </location>
</feature>
<reference evidence="2 3" key="1">
    <citation type="submission" date="2019-08" db="EMBL/GenBank/DDBJ databases">
        <title>Draft genome sequences of two oriental melons (Cucumis melo L. var makuwa).</title>
        <authorList>
            <person name="Kwon S.-Y."/>
        </authorList>
    </citation>
    <scope>NUCLEOTIDE SEQUENCE [LARGE SCALE GENOMIC DNA]</scope>
    <source>
        <strain evidence="3">cv. Chang Bougi</strain>
        <tissue evidence="2">Leaf</tissue>
    </source>
</reference>
<feature type="region of interest" description="Disordered" evidence="1">
    <location>
        <begin position="468"/>
        <end position="518"/>
    </location>
</feature>
<feature type="region of interest" description="Disordered" evidence="1">
    <location>
        <begin position="530"/>
        <end position="553"/>
    </location>
</feature>
<feature type="region of interest" description="Disordered" evidence="1">
    <location>
        <begin position="637"/>
        <end position="660"/>
    </location>
</feature>
<protein>
    <submittedName>
        <fullName evidence="2">Pentatricopeptide repeat-containing protein</fullName>
    </submittedName>
</protein>
<gene>
    <name evidence="2" type="ORF">E5676_scaffold16G002540</name>
</gene>
<organism evidence="2 3">
    <name type="scientific">Cucumis melo var. makuwa</name>
    <name type="common">Oriental melon</name>
    <dbReference type="NCBI Taxonomy" id="1194695"/>
    <lineage>
        <taxon>Eukaryota</taxon>
        <taxon>Viridiplantae</taxon>
        <taxon>Streptophyta</taxon>
        <taxon>Embryophyta</taxon>
        <taxon>Tracheophyta</taxon>
        <taxon>Spermatophyta</taxon>
        <taxon>Magnoliopsida</taxon>
        <taxon>eudicotyledons</taxon>
        <taxon>Gunneridae</taxon>
        <taxon>Pentapetalae</taxon>
        <taxon>rosids</taxon>
        <taxon>fabids</taxon>
        <taxon>Cucurbitales</taxon>
        <taxon>Cucurbitaceae</taxon>
        <taxon>Benincaseae</taxon>
        <taxon>Cucumis</taxon>
    </lineage>
</organism>
<dbReference type="PANTHER" id="PTHR35505">
    <property type="entry name" value="OS01G0600300 PROTEIN"/>
    <property type="match status" value="1"/>
</dbReference>
<feature type="compositionally biased region" description="Basic residues" evidence="1">
    <location>
        <begin position="540"/>
        <end position="553"/>
    </location>
</feature>
<accession>A0A5D3CFU4</accession>
<feature type="region of interest" description="Disordered" evidence="1">
    <location>
        <begin position="779"/>
        <end position="808"/>
    </location>
</feature>
<sequence length="808" mass="89775">MALGLVESMESINPLKKNTFLGENYEFTLAQSIQNVLAEIRKGNVVFSRFTEGFYKLIQARADPPLESIWFYSALTFRSSFNPKGDFLERVAAMKVLFQLVCSCSAPCGSSKTITLLSPVVSEVYKLVIDMRGKDLNSKREKKAMREVKSLVEAILGLTNLSSCEDSNKNDKSLDFNFITPFVDLISIWTHPNEGLDQFLPLVCSEVREEFSSGECDVRRLAGVVIAETFLVKLCLDFNCGHSRQALEEDLRNWTVGSITRIRNFYFFETLVRLLLEATLPVTSLLSTDDEALLRKVLSDALILVDYSFLKPEKAINLPAEHTAFLAVKRLILTYEATEFYRKHGDQNRAISYLNAFSSSLVSSQIIRWVKSQMPSNENLNHLNGSSPKVFLEWLLKAEDQGVRVFDNTISNHRAKIVLDTSKSVLFEGDKVDDDLLFYIDKQGENENGREEDKTMDKSVNAALVSVAHTMSTTENSSVKKRSRKAKKRNKKKNADTSQLKSAVENNDTNGKEDTTMDESVNAALVSVAPTMSTTENSSAKKRSKKAKKKNKRIKIVQDGLVPNADATQLKSAVENNDTDVKEDTTMDESVNAALVSVDCTMSTTENSSVKKRSRKAKKKNKTIKFVKDDLVPNADATQLKSAVENNDTDSKEDTAMDESVNAAPVSVACTMSTTENSSVKKLSRKAKKRNKRIKLVQDGLVLNIDATQLKSAVESNDTDGKDTTMDESVNAALVSVALTMSTTENSSVKKLSRKAKRKNKKIKVVKDDLVPNADAATQLKSAVEKNGTDSKGEVHNPLSYEDSDMKE</sequence>
<feature type="compositionally biased region" description="Polar residues" evidence="1">
    <location>
        <begin position="637"/>
        <end position="646"/>
    </location>
</feature>
<dbReference type="EMBL" id="SSTD01011206">
    <property type="protein sequence ID" value="TYK10112.1"/>
    <property type="molecule type" value="Genomic_DNA"/>
</dbReference>